<dbReference type="InterPro" id="IPR035324">
    <property type="entry name" value="DUF5381"/>
</dbReference>
<evidence type="ECO:0000313" key="2">
    <source>
        <dbReference type="EMBL" id="ASB86788.1"/>
    </source>
</evidence>
<name>A0ABN5A8J5_9BACI</name>
<reference evidence="2 3" key="1">
    <citation type="submission" date="2017-06" db="EMBL/GenBank/DDBJ databases">
        <title>Genome sequence of Bacillus sonorensis strain SRCM101395.</title>
        <authorList>
            <person name="Cho S.H."/>
        </authorList>
    </citation>
    <scope>NUCLEOTIDE SEQUENCE [LARGE SCALE GENOMIC DNA]</scope>
    <source>
        <strain evidence="2 3">SRCM101395</strain>
    </source>
</reference>
<evidence type="ECO:0000313" key="3">
    <source>
        <dbReference type="Proteomes" id="UP000196877"/>
    </source>
</evidence>
<proteinExistence type="predicted"/>
<dbReference type="GeneID" id="92855722"/>
<dbReference type="EMBL" id="CP021920">
    <property type="protein sequence ID" value="ASB86788.1"/>
    <property type="molecule type" value="Genomic_DNA"/>
</dbReference>
<keyword evidence="1" id="KW-1133">Transmembrane helix</keyword>
<keyword evidence="2" id="KW-0449">Lipoprotein</keyword>
<gene>
    <name evidence="2" type="ORF">S101395_00233</name>
</gene>
<keyword evidence="1" id="KW-0472">Membrane</keyword>
<sequence>MDGLIEVRGKMFFRCWLFLATFGFGAASLWLFYMGMTFQTKYYLLAIPAGLFFSLFFFTLFLIVFPAFTKKGNVIFNIIEGENGRLFSGKKSVDIKDMKSIRMDWHRYSLKGIFLMDVLIRTRENRMVRIPTYNILPEPAFYKAVELHILPHMTEEARQDWIGQFTDAQRNAYLKEFDKDR</sequence>
<keyword evidence="1" id="KW-0812">Transmembrane</keyword>
<evidence type="ECO:0000256" key="1">
    <source>
        <dbReference type="SAM" id="Phobius"/>
    </source>
</evidence>
<organism evidence="2 3">
    <name type="scientific">Bacillus sonorensis</name>
    <dbReference type="NCBI Taxonomy" id="119858"/>
    <lineage>
        <taxon>Bacteria</taxon>
        <taxon>Bacillati</taxon>
        <taxon>Bacillota</taxon>
        <taxon>Bacilli</taxon>
        <taxon>Bacillales</taxon>
        <taxon>Bacillaceae</taxon>
        <taxon>Bacillus</taxon>
    </lineage>
</organism>
<feature type="transmembrane region" description="Helical" evidence="1">
    <location>
        <begin position="45"/>
        <end position="68"/>
    </location>
</feature>
<dbReference type="Pfam" id="PF17353">
    <property type="entry name" value="DUF5381"/>
    <property type="match status" value="1"/>
</dbReference>
<dbReference type="RefSeq" id="WP_006639627.1">
    <property type="nucleotide sequence ID" value="NZ_BORD01000001.1"/>
</dbReference>
<dbReference type="Proteomes" id="UP000196877">
    <property type="component" value="Chromosome"/>
</dbReference>
<keyword evidence="3" id="KW-1185">Reference proteome</keyword>
<protein>
    <submittedName>
        <fullName evidence="2">Lipoprotein YfjD</fullName>
    </submittedName>
</protein>
<feature type="transmembrane region" description="Helical" evidence="1">
    <location>
        <begin position="12"/>
        <end position="33"/>
    </location>
</feature>
<accession>A0ABN5A8J5</accession>